<keyword evidence="2" id="KW-0472">Membrane</keyword>
<comment type="caution">
    <text evidence="3">The sequence shown here is derived from an EMBL/GenBank/DDBJ whole genome shotgun (WGS) entry which is preliminary data.</text>
</comment>
<keyword evidence="2" id="KW-0812">Transmembrane</keyword>
<evidence type="ECO:0000313" key="3">
    <source>
        <dbReference type="EMBL" id="KAK7107654.1"/>
    </source>
</evidence>
<feature type="compositionally biased region" description="Basic and acidic residues" evidence="1">
    <location>
        <begin position="653"/>
        <end position="663"/>
    </location>
</feature>
<dbReference type="Gene3D" id="1.10.1170.10">
    <property type="entry name" value="Inhibitor Of Apoptosis Protein (2mihbC-IAP-1), Chain A"/>
    <property type="match status" value="2"/>
</dbReference>
<dbReference type="SMART" id="SM00238">
    <property type="entry name" value="BIR"/>
    <property type="match status" value="2"/>
</dbReference>
<dbReference type="EMBL" id="JBAMIC010000004">
    <property type="protein sequence ID" value="KAK7107654.1"/>
    <property type="molecule type" value="Genomic_DNA"/>
</dbReference>
<feature type="compositionally biased region" description="Low complexity" evidence="1">
    <location>
        <begin position="778"/>
        <end position="797"/>
    </location>
</feature>
<dbReference type="GO" id="GO:0005737">
    <property type="term" value="C:cytoplasm"/>
    <property type="evidence" value="ECO:0007669"/>
    <property type="project" value="TreeGrafter"/>
</dbReference>
<feature type="compositionally biased region" description="Basic and acidic residues" evidence="1">
    <location>
        <begin position="199"/>
        <end position="215"/>
    </location>
</feature>
<feature type="transmembrane region" description="Helical" evidence="2">
    <location>
        <begin position="12"/>
        <end position="30"/>
    </location>
</feature>
<keyword evidence="2" id="KW-1133">Transmembrane helix</keyword>
<feature type="compositionally biased region" description="Polar residues" evidence="1">
    <location>
        <begin position="759"/>
        <end position="777"/>
    </location>
</feature>
<feature type="compositionally biased region" description="Polar residues" evidence="1">
    <location>
        <begin position="630"/>
        <end position="646"/>
    </location>
</feature>
<evidence type="ECO:0000256" key="1">
    <source>
        <dbReference type="SAM" id="MobiDB-lite"/>
    </source>
</evidence>
<proteinExistence type="predicted"/>
<dbReference type="InterPro" id="IPR050784">
    <property type="entry name" value="IAP"/>
</dbReference>
<dbReference type="CDD" id="cd00022">
    <property type="entry name" value="BIR"/>
    <property type="match status" value="1"/>
</dbReference>
<keyword evidence="4" id="KW-1185">Reference proteome</keyword>
<dbReference type="Pfam" id="PF00653">
    <property type="entry name" value="BIR"/>
    <property type="match status" value="2"/>
</dbReference>
<feature type="compositionally biased region" description="Polar residues" evidence="1">
    <location>
        <begin position="570"/>
        <end position="580"/>
    </location>
</feature>
<dbReference type="PANTHER" id="PTHR10044">
    <property type="entry name" value="INHIBITOR OF APOPTOSIS"/>
    <property type="match status" value="1"/>
</dbReference>
<organism evidence="3 4">
    <name type="scientific">Littorina saxatilis</name>
    <dbReference type="NCBI Taxonomy" id="31220"/>
    <lineage>
        <taxon>Eukaryota</taxon>
        <taxon>Metazoa</taxon>
        <taxon>Spiralia</taxon>
        <taxon>Lophotrochozoa</taxon>
        <taxon>Mollusca</taxon>
        <taxon>Gastropoda</taxon>
        <taxon>Caenogastropoda</taxon>
        <taxon>Littorinimorpha</taxon>
        <taxon>Littorinoidea</taxon>
        <taxon>Littorinidae</taxon>
        <taxon>Littorina</taxon>
    </lineage>
</organism>
<dbReference type="InterPro" id="IPR001370">
    <property type="entry name" value="BIR_rpt"/>
</dbReference>
<gene>
    <name evidence="3" type="ORF">V1264_015542</name>
</gene>
<protein>
    <submittedName>
        <fullName evidence="3">Uncharacterized protein</fullName>
    </submittedName>
</protein>
<feature type="region of interest" description="Disordered" evidence="1">
    <location>
        <begin position="570"/>
        <end position="663"/>
    </location>
</feature>
<feature type="region of interest" description="Disordered" evidence="1">
    <location>
        <begin position="184"/>
        <end position="215"/>
    </location>
</feature>
<dbReference type="SUPFAM" id="SSF57924">
    <property type="entry name" value="Inhibitor of apoptosis (IAP) repeat"/>
    <property type="match status" value="2"/>
</dbReference>
<dbReference type="PROSITE" id="PS50143">
    <property type="entry name" value="BIR_REPEAT_2"/>
    <property type="match status" value="2"/>
</dbReference>
<feature type="region of interest" description="Disordered" evidence="1">
    <location>
        <begin position="759"/>
        <end position="812"/>
    </location>
</feature>
<dbReference type="GO" id="GO:0005634">
    <property type="term" value="C:nucleus"/>
    <property type="evidence" value="ECO:0007669"/>
    <property type="project" value="TreeGrafter"/>
</dbReference>
<dbReference type="GO" id="GO:0051726">
    <property type="term" value="P:regulation of cell cycle"/>
    <property type="evidence" value="ECO:0007669"/>
    <property type="project" value="TreeGrafter"/>
</dbReference>
<accession>A0AAN9BLZ1</accession>
<evidence type="ECO:0000256" key="2">
    <source>
        <dbReference type="SAM" id="Phobius"/>
    </source>
</evidence>
<feature type="compositionally biased region" description="Polar residues" evidence="1">
    <location>
        <begin position="612"/>
        <end position="623"/>
    </location>
</feature>
<reference evidence="3 4" key="1">
    <citation type="submission" date="2024-02" db="EMBL/GenBank/DDBJ databases">
        <title>Chromosome-scale genome assembly of the rough periwinkle Littorina saxatilis.</title>
        <authorList>
            <person name="De Jode A."/>
            <person name="Faria R."/>
            <person name="Formenti G."/>
            <person name="Sims Y."/>
            <person name="Smith T.P."/>
            <person name="Tracey A."/>
            <person name="Wood J.M.D."/>
            <person name="Zagrodzka Z.B."/>
            <person name="Johannesson K."/>
            <person name="Butlin R.K."/>
            <person name="Leder E.H."/>
        </authorList>
    </citation>
    <scope>NUCLEOTIDE SEQUENCE [LARGE SCALE GENOMIC DNA]</scope>
    <source>
        <strain evidence="3">Snail1</strain>
        <tissue evidence="3">Muscle</tissue>
    </source>
</reference>
<dbReference type="PANTHER" id="PTHR10044:SF139">
    <property type="entry name" value="DEATH-ASSOCIATED INHIBITOR OF APOPTOSIS 2"/>
    <property type="match status" value="1"/>
</dbReference>
<dbReference type="GO" id="GO:0043027">
    <property type="term" value="F:cysteine-type endopeptidase inhibitor activity involved in apoptotic process"/>
    <property type="evidence" value="ECO:0007669"/>
    <property type="project" value="TreeGrafter"/>
</dbReference>
<dbReference type="AlphaFoldDB" id="A0AAN9BLZ1"/>
<evidence type="ECO:0000313" key="4">
    <source>
        <dbReference type="Proteomes" id="UP001374579"/>
    </source>
</evidence>
<name>A0AAN9BLZ1_9CAEN</name>
<sequence>MAREVVSWYKRIWILFLVWTLLCLDSPLLLETRSPCPQQSDKQSGFSHNASPTTFQNYGVWLCSLRITSRTNSSRHEGFHYDENISSMHGFENEREYYESEHDRKIASELLFNEAVNRTSLGSASTEHGTFLREQHSIQQNDGLVLFTLKEDIERLGDLQYTKGNDSFLTEGKSKRFCHRQQGTRPLLEEDPHNNSQHENGDSDSDNKEHQQENKQKKTFSGCACQCRMSDRAKSGRFNSKHCRFQWKAASTWIRSPGLTSSPISSDSYSGKRCKKLASQSWIVDTSPNHKGQAKRNGLKFNDLNGDLCGVKPTIAHGKGHKGTVDLLLMSEDQRKGGDGSGHGNIIQRYLVSLAVIFVLLGDFSRQKTPILRVRLLSRPGACQWTLKMDMDQNKLVDAVRNFFRCKALEDSFEYSSCNFSSFHDAYKTNVPILDPKLMARLSHQQRMAVVFPATGFLPSMTSGNSNFLDHVGYRLASLAALPSSCSLSRVRLADAGFHFNPRSNPSAVVCHKCGAALSLDTSTEDATFTSALAFHRQSSPHCSFLTSVLDQFTEMPLGSATDSSGVAHQTASVSLTQPAPVSFASRQVGGTDHADGRDISEDGEGAPPGPNNNRQTLPNSLPSRGYTLAPSNTHQSSTVSQQPRQAASAGRQVRDSAEERPQLDLGSAVYPQFSTAQSRLATFQNWPLLNVFLPQTLVSLGFYYAGYADCVRCFYCGVGLKSWDENDDPLVEHVRWRPQCVYLLATKGRQHIHSVINRTGNTNSQNDSEHLSSTLPQSQQHQTAPTSSTSTTGITTARDGHGARTGSERSPYAIVRQQLLTMGFSVEDIDRAQEQLGNTGGPEVLDNLLAILMPERS</sequence>
<dbReference type="GO" id="GO:0043066">
    <property type="term" value="P:negative regulation of apoptotic process"/>
    <property type="evidence" value="ECO:0007669"/>
    <property type="project" value="TreeGrafter"/>
</dbReference>
<dbReference type="Proteomes" id="UP001374579">
    <property type="component" value="Unassembled WGS sequence"/>
</dbReference>